<dbReference type="AlphaFoldDB" id="A0A495IFB3"/>
<dbReference type="Proteomes" id="UP000280008">
    <property type="component" value="Unassembled WGS sequence"/>
</dbReference>
<dbReference type="Pfam" id="PF02803">
    <property type="entry name" value="Thiolase_C"/>
    <property type="match status" value="1"/>
</dbReference>
<keyword evidence="10" id="KW-1185">Reference proteome</keyword>
<evidence type="ECO:0000256" key="3">
    <source>
        <dbReference type="ARBA" id="ARBA00023315"/>
    </source>
</evidence>
<evidence type="ECO:0000256" key="5">
    <source>
        <dbReference type="PIRSR" id="PIRSR000429-1"/>
    </source>
</evidence>
<dbReference type="InterPro" id="IPR020613">
    <property type="entry name" value="Thiolase_CS"/>
</dbReference>
<dbReference type="InterPro" id="IPR050215">
    <property type="entry name" value="Thiolase-like_sf_Thiolase"/>
</dbReference>
<feature type="active site" description="Proton acceptor" evidence="5">
    <location>
        <position position="378"/>
    </location>
</feature>
<evidence type="ECO:0000256" key="1">
    <source>
        <dbReference type="ARBA" id="ARBA00010982"/>
    </source>
</evidence>
<dbReference type="InterPro" id="IPR002155">
    <property type="entry name" value="Thiolase"/>
</dbReference>
<dbReference type="InterPro" id="IPR020616">
    <property type="entry name" value="Thiolase_N"/>
</dbReference>
<dbReference type="EC" id="2.3.1.16" evidence="4"/>
<dbReference type="PANTHER" id="PTHR43853">
    <property type="entry name" value="3-KETOACYL-COA THIOLASE, PEROXISOMAL"/>
    <property type="match status" value="1"/>
</dbReference>
<dbReference type="GO" id="GO:0003988">
    <property type="term" value="F:acetyl-CoA C-acyltransferase activity"/>
    <property type="evidence" value="ECO:0007669"/>
    <property type="project" value="UniProtKB-EC"/>
</dbReference>
<dbReference type="PIRSF" id="PIRSF000429">
    <property type="entry name" value="Ac-CoA_Ac_transf"/>
    <property type="match status" value="1"/>
</dbReference>
<feature type="domain" description="Thiolase N-terminal" evidence="7">
    <location>
        <begin position="7"/>
        <end position="259"/>
    </location>
</feature>
<dbReference type="InterPro" id="IPR016039">
    <property type="entry name" value="Thiolase-like"/>
</dbReference>
<evidence type="ECO:0000256" key="6">
    <source>
        <dbReference type="RuleBase" id="RU003557"/>
    </source>
</evidence>
<organism evidence="9 10">
    <name type="scientific">Frondihabitans australicus</name>
    <dbReference type="NCBI Taxonomy" id="386892"/>
    <lineage>
        <taxon>Bacteria</taxon>
        <taxon>Bacillati</taxon>
        <taxon>Actinomycetota</taxon>
        <taxon>Actinomycetes</taxon>
        <taxon>Micrococcales</taxon>
        <taxon>Microbacteriaceae</taxon>
        <taxon>Frondihabitans</taxon>
    </lineage>
</organism>
<dbReference type="InterPro" id="IPR020610">
    <property type="entry name" value="Thiolase_AS"/>
</dbReference>
<dbReference type="InterPro" id="IPR020617">
    <property type="entry name" value="Thiolase_C"/>
</dbReference>
<reference evidence="9 10" key="1">
    <citation type="submission" date="2018-10" db="EMBL/GenBank/DDBJ databases">
        <title>Sequencing the genomes of 1000 actinobacteria strains.</title>
        <authorList>
            <person name="Klenk H.-P."/>
        </authorList>
    </citation>
    <scope>NUCLEOTIDE SEQUENCE [LARGE SCALE GENOMIC DNA]</scope>
    <source>
        <strain evidence="9 10">DSM 17894</strain>
    </source>
</reference>
<dbReference type="PROSITE" id="PS00737">
    <property type="entry name" value="THIOLASE_2"/>
    <property type="match status" value="1"/>
</dbReference>
<evidence type="ECO:0000313" key="9">
    <source>
        <dbReference type="EMBL" id="RKR74041.1"/>
    </source>
</evidence>
<dbReference type="Gene3D" id="3.40.47.10">
    <property type="match status" value="1"/>
</dbReference>
<dbReference type="Pfam" id="PF00108">
    <property type="entry name" value="Thiolase_N"/>
    <property type="match status" value="1"/>
</dbReference>
<dbReference type="GO" id="GO:0006635">
    <property type="term" value="P:fatty acid beta-oxidation"/>
    <property type="evidence" value="ECO:0007669"/>
    <property type="project" value="TreeGrafter"/>
</dbReference>
<evidence type="ECO:0000259" key="7">
    <source>
        <dbReference type="Pfam" id="PF00108"/>
    </source>
</evidence>
<comment type="similarity">
    <text evidence="1 6">Belongs to the thiolase-like superfamily. Thiolase family.</text>
</comment>
<sequence length="400" mass="42475">MATRSEVVFVDGVRTPFGRAGDKGMYWQTRADDLVVKAMKGLLERNPSLDPAAVDDVAIAATTQQGDQGLTLGRTTALLAGLPQSVPGYAIDRMCAGAMTSVTTVAGAIAFGAYDFALAGGVEHMGRHPMGFGADPNPRFLSERLVSAEALNMGNTAERIHDRFPALTKERSDRYAMRSQQKVAAAYASGDIQPDLVSVAVKSDAGWGLADRDEAPRPDTTMEGLATLRTPFRPHGRVTAGNSSGLNDGATVSLIASEEAAKAAGMTPKMRLVSFAFAGVEPEIMGIGPVPSTEKALRRAGLTIDDIGLFELNEAFAVQVLSLLDHFGIDDDDPRVNLWGGAIALGHPLASSGVRLMIQLARQFEQHPEVRYGLTAMCIGLGQGGSVIWENPHFDGRKTK</sequence>
<evidence type="ECO:0000259" key="8">
    <source>
        <dbReference type="Pfam" id="PF02803"/>
    </source>
</evidence>
<proteinExistence type="inferred from homology"/>
<accession>A0A495IFB3</accession>
<dbReference type="PROSITE" id="PS00099">
    <property type="entry name" value="THIOLASE_3"/>
    <property type="match status" value="1"/>
</dbReference>
<dbReference type="PANTHER" id="PTHR43853:SF2">
    <property type="entry name" value="3-OXOADIPYL-COA_3-OXO-5,6-DEHYDROSUBERYL-COA THIOLASE"/>
    <property type="match status" value="1"/>
</dbReference>
<evidence type="ECO:0000256" key="4">
    <source>
        <dbReference type="ARBA" id="ARBA00024073"/>
    </source>
</evidence>
<dbReference type="OrthoDB" id="3204099at2"/>
<keyword evidence="2 6" id="KW-0808">Transferase</keyword>
<keyword evidence="3 6" id="KW-0012">Acyltransferase</keyword>
<feature type="active site" description="Proton acceptor" evidence="5">
    <location>
        <position position="347"/>
    </location>
</feature>
<gene>
    <name evidence="9" type="ORF">C8E83_1143</name>
</gene>
<dbReference type="SUPFAM" id="SSF53901">
    <property type="entry name" value="Thiolase-like"/>
    <property type="match status" value="2"/>
</dbReference>
<feature type="domain" description="Thiolase C-terminal" evidence="8">
    <location>
        <begin position="267"/>
        <end position="390"/>
    </location>
</feature>
<name>A0A495IFB3_9MICO</name>
<dbReference type="RefSeq" id="WP_121368827.1">
    <property type="nucleotide sequence ID" value="NZ_RBKS01000001.1"/>
</dbReference>
<evidence type="ECO:0000313" key="10">
    <source>
        <dbReference type="Proteomes" id="UP000280008"/>
    </source>
</evidence>
<feature type="active site" description="Acyl-thioester intermediate" evidence="5">
    <location>
        <position position="95"/>
    </location>
</feature>
<protein>
    <recommendedName>
        <fullName evidence="4">acetyl-CoA C-acyltransferase</fullName>
        <ecNumber evidence="4">2.3.1.16</ecNumber>
    </recommendedName>
</protein>
<dbReference type="CDD" id="cd00751">
    <property type="entry name" value="thiolase"/>
    <property type="match status" value="1"/>
</dbReference>
<dbReference type="GO" id="GO:0010124">
    <property type="term" value="P:phenylacetate catabolic process"/>
    <property type="evidence" value="ECO:0007669"/>
    <property type="project" value="TreeGrafter"/>
</dbReference>
<comment type="caution">
    <text evidence="9">The sequence shown here is derived from an EMBL/GenBank/DDBJ whole genome shotgun (WGS) entry which is preliminary data.</text>
</comment>
<dbReference type="EMBL" id="RBKS01000001">
    <property type="protein sequence ID" value="RKR74041.1"/>
    <property type="molecule type" value="Genomic_DNA"/>
</dbReference>
<evidence type="ECO:0000256" key="2">
    <source>
        <dbReference type="ARBA" id="ARBA00022679"/>
    </source>
</evidence>
<dbReference type="GO" id="GO:0005737">
    <property type="term" value="C:cytoplasm"/>
    <property type="evidence" value="ECO:0007669"/>
    <property type="project" value="UniProtKB-ARBA"/>
</dbReference>
<dbReference type="NCBIfam" id="TIGR01930">
    <property type="entry name" value="AcCoA-C-Actrans"/>
    <property type="match status" value="1"/>
</dbReference>